<keyword evidence="4" id="KW-1185">Reference proteome</keyword>
<dbReference type="AlphaFoldDB" id="A0A9P7D471"/>
<dbReference type="EMBL" id="JABBWD010000014">
    <property type="protein sequence ID" value="KAG1778859.1"/>
    <property type="molecule type" value="Genomic_DNA"/>
</dbReference>
<keyword evidence="1" id="KW-0812">Transmembrane</keyword>
<dbReference type="Pfam" id="PF20153">
    <property type="entry name" value="DUF6535"/>
    <property type="match status" value="1"/>
</dbReference>
<keyword evidence="1" id="KW-1133">Transmembrane helix</keyword>
<reference evidence="3" key="1">
    <citation type="journal article" date="2020" name="New Phytol.">
        <title>Comparative genomics reveals dynamic genome evolution in host specialist ectomycorrhizal fungi.</title>
        <authorList>
            <person name="Lofgren L.A."/>
            <person name="Nguyen N.H."/>
            <person name="Vilgalys R."/>
            <person name="Ruytinx J."/>
            <person name="Liao H.L."/>
            <person name="Branco S."/>
            <person name="Kuo A."/>
            <person name="LaButti K."/>
            <person name="Lipzen A."/>
            <person name="Andreopoulos W."/>
            <person name="Pangilinan J."/>
            <person name="Riley R."/>
            <person name="Hundley H."/>
            <person name="Na H."/>
            <person name="Barry K."/>
            <person name="Grigoriev I.V."/>
            <person name="Stajich J.E."/>
            <person name="Kennedy P.G."/>
        </authorList>
    </citation>
    <scope>NUCLEOTIDE SEQUENCE</scope>
    <source>
        <strain evidence="3">DOB743</strain>
    </source>
</reference>
<feature type="non-terminal residue" evidence="3">
    <location>
        <position position="150"/>
    </location>
</feature>
<dbReference type="InterPro" id="IPR045338">
    <property type="entry name" value="DUF6535"/>
</dbReference>
<feature type="transmembrane region" description="Helical" evidence="1">
    <location>
        <begin position="124"/>
        <end position="146"/>
    </location>
</feature>
<protein>
    <recommendedName>
        <fullName evidence="2">DUF6535 domain-containing protein</fullName>
    </recommendedName>
</protein>
<gene>
    <name evidence="3" type="ORF">EV702DRAFT_967448</name>
</gene>
<sequence length="150" mass="16465">MSRLGHRSGTDEPILDLNKRQGLQILQERDKDVDSKFWTTYDKVSTEYDDDFLERANSDMGIILTFAGLFSAVNSTFIIGMQPNPGETTNILLLHLIQMTANGTNSITNISDVSSSTGYSSSAVWMQTLAYASLAFSVLAAFGAVLGKQW</sequence>
<feature type="domain" description="DUF6535" evidence="2">
    <location>
        <begin position="38"/>
        <end position="150"/>
    </location>
</feature>
<organism evidence="3 4">
    <name type="scientific">Suillus placidus</name>
    <dbReference type="NCBI Taxonomy" id="48579"/>
    <lineage>
        <taxon>Eukaryota</taxon>
        <taxon>Fungi</taxon>
        <taxon>Dikarya</taxon>
        <taxon>Basidiomycota</taxon>
        <taxon>Agaricomycotina</taxon>
        <taxon>Agaricomycetes</taxon>
        <taxon>Agaricomycetidae</taxon>
        <taxon>Boletales</taxon>
        <taxon>Suillineae</taxon>
        <taxon>Suillaceae</taxon>
        <taxon>Suillus</taxon>
    </lineage>
</organism>
<evidence type="ECO:0000256" key="1">
    <source>
        <dbReference type="SAM" id="Phobius"/>
    </source>
</evidence>
<evidence type="ECO:0000313" key="4">
    <source>
        <dbReference type="Proteomes" id="UP000714275"/>
    </source>
</evidence>
<proteinExistence type="predicted"/>
<accession>A0A9P7D471</accession>
<evidence type="ECO:0000313" key="3">
    <source>
        <dbReference type="EMBL" id="KAG1778859.1"/>
    </source>
</evidence>
<keyword evidence="1" id="KW-0472">Membrane</keyword>
<dbReference type="OrthoDB" id="3219854at2759"/>
<comment type="caution">
    <text evidence="3">The sequence shown here is derived from an EMBL/GenBank/DDBJ whole genome shotgun (WGS) entry which is preliminary data.</text>
</comment>
<dbReference type="Proteomes" id="UP000714275">
    <property type="component" value="Unassembled WGS sequence"/>
</dbReference>
<evidence type="ECO:0000259" key="2">
    <source>
        <dbReference type="Pfam" id="PF20153"/>
    </source>
</evidence>
<name>A0A9P7D471_9AGAM</name>
<feature type="transmembrane region" description="Helical" evidence="1">
    <location>
        <begin position="62"/>
        <end position="81"/>
    </location>
</feature>